<sequence length="46" mass="5276">MDSDLHKALAIRAMRENIKGNSRAIRGLPARALHREEMKYNQTAKL</sequence>
<organism evidence="1">
    <name type="scientific">uncultured Desulfobacteraceae bacterium</name>
    <dbReference type="NCBI Taxonomy" id="218296"/>
    <lineage>
        <taxon>Bacteria</taxon>
        <taxon>Pseudomonadati</taxon>
        <taxon>Thermodesulfobacteriota</taxon>
        <taxon>Desulfobacteria</taxon>
        <taxon>Desulfobacterales</taxon>
        <taxon>Desulfobacteraceae</taxon>
        <taxon>environmental samples</taxon>
    </lineage>
</organism>
<proteinExistence type="predicted"/>
<dbReference type="AlphaFoldDB" id="A0A484HIW8"/>
<accession>A0A484HIW8</accession>
<dbReference type="EMBL" id="CAACVI010000011">
    <property type="protein sequence ID" value="VEN73532.1"/>
    <property type="molecule type" value="Genomic_DNA"/>
</dbReference>
<gene>
    <name evidence="1" type="ORF">EPICR_190032</name>
</gene>
<protein>
    <submittedName>
        <fullName evidence="1">Uncharacterized protein</fullName>
    </submittedName>
</protein>
<evidence type="ECO:0000313" key="1">
    <source>
        <dbReference type="EMBL" id="VEN73532.1"/>
    </source>
</evidence>
<name>A0A484HIW8_9BACT</name>
<reference evidence="1" key="1">
    <citation type="submission" date="2019-01" db="EMBL/GenBank/DDBJ databases">
        <authorList>
            <consortium name="Genoscope - CEA"/>
            <person name="William W."/>
        </authorList>
    </citation>
    <scope>NUCLEOTIDE SEQUENCE</scope>
    <source>
        <strain evidence="1">CR-1</strain>
    </source>
</reference>